<evidence type="ECO:0000313" key="4">
    <source>
        <dbReference type="EMBL" id="CAB4891579.1"/>
    </source>
</evidence>
<dbReference type="InterPro" id="IPR029756">
    <property type="entry name" value="MTH1187/YkoF-like"/>
</dbReference>
<dbReference type="PANTHER" id="PTHR35568">
    <property type="entry name" value="TRANSCRIPTIONAL REGULATOR DAUR"/>
    <property type="match status" value="1"/>
</dbReference>
<evidence type="ECO:0000313" key="6">
    <source>
        <dbReference type="EMBL" id="CAB5047984.1"/>
    </source>
</evidence>
<evidence type="ECO:0000313" key="3">
    <source>
        <dbReference type="EMBL" id="CAB4772307.1"/>
    </source>
</evidence>
<feature type="domain" description="Transcriptional regulator DauR-like HTH" evidence="1">
    <location>
        <begin position="92"/>
        <end position="152"/>
    </location>
</feature>
<dbReference type="SUPFAM" id="SSF89957">
    <property type="entry name" value="MTH1187/YkoF-like"/>
    <property type="match status" value="1"/>
</dbReference>
<dbReference type="EMBL" id="CAEZZQ010000031">
    <property type="protein sequence ID" value="CAB4772307.1"/>
    <property type="molecule type" value="Genomic_DNA"/>
</dbReference>
<name>A0A6J6QBH0_9ZZZZ</name>
<dbReference type="EMBL" id="CAFBQA010000072">
    <property type="protein sequence ID" value="CAB5040805.1"/>
    <property type="molecule type" value="Genomic_DNA"/>
</dbReference>
<organism evidence="2">
    <name type="scientific">freshwater metagenome</name>
    <dbReference type="NCBI Taxonomy" id="449393"/>
    <lineage>
        <taxon>unclassified sequences</taxon>
        <taxon>metagenomes</taxon>
        <taxon>ecological metagenomes</taxon>
    </lineage>
</organism>
<proteinExistence type="predicted"/>
<evidence type="ECO:0000313" key="2">
    <source>
        <dbReference type="EMBL" id="CAB4706743.1"/>
    </source>
</evidence>
<dbReference type="PANTHER" id="PTHR35568:SF1">
    <property type="entry name" value="TRANSCRIPTIONAL REGULATOR DAUR"/>
    <property type="match status" value="1"/>
</dbReference>
<accession>A0A6J6QBH0</accession>
<dbReference type="Pfam" id="PF13309">
    <property type="entry name" value="HTH_22"/>
    <property type="match status" value="1"/>
</dbReference>
<evidence type="ECO:0000313" key="5">
    <source>
        <dbReference type="EMBL" id="CAB5040805.1"/>
    </source>
</evidence>
<sequence>MNRIRVEFTTEPFVIGRTPEHAKAAEMAAAGAGLETEFGPFGTSAVGDRAEVMAALPSIVEAAIDGGAARISFQVTTSDSVPRKPGIHDALERLLLRVEVEMGAGLEELSREDKQRAVKVLEERGAFNLRGSVEDVADRLGVSRFTVYNYLNATS</sequence>
<protein>
    <submittedName>
        <fullName evidence="2">Unannotated protein</fullName>
    </submittedName>
</protein>
<dbReference type="EMBL" id="CAFBMD010000017">
    <property type="protein sequence ID" value="CAB4891579.1"/>
    <property type="molecule type" value="Genomic_DNA"/>
</dbReference>
<dbReference type="EMBL" id="CAEZXW010000056">
    <property type="protein sequence ID" value="CAB4706743.1"/>
    <property type="molecule type" value="Genomic_DNA"/>
</dbReference>
<dbReference type="Gene3D" id="3.30.70.930">
    <property type="match status" value="1"/>
</dbReference>
<reference evidence="2" key="1">
    <citation type="submission" date="2020-05" db="EMBL/GenBank/DDBJ databases">
        <authorList>
            <person name="Chiriac C."/>
            <person name="Salcher M."/>
            <person name="Ghai R."/>
            <person name="Kavagutti S V."/>
        </authorList>
    </citation>
    <scope>NUCLEOTIDE SEQUENCE</scope>
</reference>
<gene>
    <name evidence="2" type="ORF">UFOPK2593_00925</name>
    <name evidence="3" type="ORF">UFOPK2894_00657</name>
    <name evidence="4" type="ORF">UFOPK3492_00396</name>
    <name evidence="5" type="ORF">UFOPK4234_01180</name>
    <name evidence="6" type="ORF">UFOPK4295_00606</name>
</gene>
<dbReference type="InterPro" id="IPR039446">
    <property type="entry name" value="DauR-like"/>
</dbReference>
<dbReference type="InterPro" id="IPR039445">
    <property type="entry name" value="DauR-like_HTH"/>
</dbReference>
<dbReference type="EMBL" id="CAFBQF010000023">
    <property type="protein sequence ID" value="CAB5047984.1"/>
    <property type="molecule type" value="Genomic_DNA"/>
</dbReference>
<dbReference type="AlphaFoldDB" id="A0A6J6QBH0"/>
<evidence type="ECO:0000259" key="1">
    <source>
        <dbReference type="Pfam" id="PF13309"/>
    </source>
</evidence>